<dbReference type="EMBL" id="OV725079">
    <property type="protein sequence ID" value="CAH1395549.1"/>
    <property type="molecule type" value="Genomic_DNA"/>
</dbReference>
<reference evidence="1" key="1">
    <citation type="submission" date="2022-01" db="EMBL/GenBank/DDBJ databases">
        <authorList>
            <person name="King R."/>
        </authorList>
    </citation>
    <scope>NUCLEOTIDE SEQUENCE</scope>
</reference>
<evidence type="ECO:0000313" key="2">
    <source>
        <dbReference type="Proteomes" id="UP001152798"/>
    </source>
</evidence>
<name>A0A9P0H529_NEZVI</name>
<gene>
    <name evidence="1" type="ORF">NEZAVI_LOCUS5802</name>
</gene>
<dbReference type="AlphaFoldDB" id="A0A9P0H529"/>
<dbReference type="Proteomes" id="UP001152798">
    <property type="component" value="Chromosome 3"/>
</dbReference>
<sequence length="90" mass="10201">MTTTEISAECVDKRPADRVYHPLYSPLHISLCPTQYLTRVVPQRTCVVPPFGSQHHVSPGEVSSRRVRLRGDALLAEDLRALHCRPQRRA</sequence>
<organism evidence="1 2">
    <name type="scientific">Nezara viridula</name>
    <name type="common">Southern green stink bug</name>
    <name type="synonym">Cimex viridulus</name>
    <dbReference type="NCBI Taxonomy" id="85310"/>
    <lineage>
        <taxon>Eukaryota</taxon>
        <taxon>Metazoa</taxon>
        <taxon>Ecdysozoa</taxon>
        <taxon>Arthropoda</taxon>
        <taxon>Hexapoda</taxon>
        <taxon>Insecta</taxon>
        <taxon>Pterygota</taxon>
        <taxon>Neoptera</taxon>
        <taxon>Paraneoptera</taxon>
        <taxon>Hemiptera</taxon>
        <taxon>Heteroptera</taxon>
        <taxon>Panheteroptera</taxon>
        <taxon>Pentatomomorpha</taxon>
        <taxon>Pentatomoidea</taxon>
        <taxon>Pentatomidae</taxon>
        <taxon>Pentatominae</taxon>
        <taxon>Nezara</taxon>
    </lineage>
</organism>
<evidence type="ECO:0000313" key="1">
    <source>
        <dbReference type="EMBL" id="CAH1395549.1"/>
    </source>
</evidence>
<protein>
    <submittedName>
        <fullName evidence="1">Uncharacterized protein</fullName>
    </submittedName>
</protein>
<accession>A0A9P0H529</accession>
<keyword evidence="2" id="KW-1185">Reference proteome</keyword>
<proteinExistence type="predicted"/>